<feature type="compositionally biased region" description="Polar residues" evidence="1">
    <location>
        <begin position="165"/>
        <end position="174"/>
    </location>
</feature>
<comment type="caution">
    <text evidence="2">The sequence shown here is derived from an EMBL/GenBank/DDBJ whole genome shotgun (WGS) entry which is preliminary data.</text>
</comment>
<keyword evidence="3" id="KW-1185">Reference proteome</keyword>
<evidence type="ECO:0000313" key="2">
    <source>
        <dbReference type="EMBL" id="THH12429.1"/>
    </source>
</evidence>
<feature type="compositionally biased region" description="Basic and acidic residues" evidence="1">
    <location>
        <begin position="219"/>
        <end position="242"/>
    </location>
</feature>
<dbReference type="OrthoDB" id="3251271at2759"/>
<feature type="compositionally biased region" description="Basic and acidic residues" evidence="1">
    <location>
        <begin position="199"/>
        <end position="208"/>
    </location>
</feature>
<feature type="region of interest" description="Disordered" evidence="1">
    <location>
        <begin position="55"/>
        <end position="260"/>
    </location>
</feature>
<dbReference type="Proteomes" id="UP000310158">
    <property type="component" value="Unassembled WGS sequence"/>
</dbReference>
<gene>
    <name evidence="2" type="ORF">EW146_g7704</name>
</gene>
<feature type="compositionally biased region" description="Basic residues" evidence="1">
    <location>
        <begin position="250"/>
        <end position="260"/>
    </location>
</feature>
<sequence>MTGNAISSGTLNLRFMQNARRNQELAAQSDGAEEKVVAVQDESFWEVSKEVKEAWGIGARSQTSTSSSTTHEPSYLPFLFSSASPTEGLKVKGRRTWNKHGQEIIESESKPDPEPPSTDPSERPKSNPTSLRRLTSISRSSYSTSTDSAQPRPSKSKSHSKPTSATRQQKQQTARDVIRESGNVGVDLRARPSSSSSSFKKDDEEDTKRFRKPAGVDDPMTRGDRDAVALKRVREEQEGREGEGEDEGKKRKKKKNRVIV</sequence>
<dbReference type="EMBL" id="SGPL01000464">
    <property type="protein sequence ID" value="THH12429.1"/>
    <property type="molecule type" value="Genomic_DNA"/>
</dbReference>
<name>A0A4S4LK76_9AGAM</name>
<feature type="compositionally biased region" description="Basic and acidic residues" evidence="1">
    <location>
        <begin position="100"/>
        <end position="113"/>
    </location>
</feature>
<feature type="compositionally biased region" description="Low complexity" evidence="1">
    <location>
        <begin position="129"/>
        <end position="153"/>
    </location>
</feature>
<evidence type="ECO:0000313" key="3">
    <source>
        <dbReference type="Proteomes" id="UP000310158"/>
    </source>
</evidence>
<accession>A0A4S4LK76</accession>
<proteinExistence type="predicted"/>
<reference evidence="2 3" key="1">
    <citation type="submission" date="2019-02" db="EMBL/GenBank/DDBJ databases">
        <title>Genome sequencing of the rare red list fungi Bondarzewia mesenterica.</title>
        <authorList>
            <person name="Buettner E."/>
            <person name="Kellner H."/>
        </authorList>
    </citation>
    <scope>NUCLEOTIDE SEQUENCE [LARGE SCALE GENOMIC DNA]</scope>
    <source>
        <strain evidence="2 3">DSM 108281</strain>
    </source>
</reference>
<dbReference type="AlphaFoldDB" id="A0A4S4LK76"/>
<evidence type="ECO:0000256" key="1">
    <source>
        <dbReference type="SAM" id="MobiDB-lite"/>
    </source>
</evidence>
<protein>
    <submittedName>
        <fullName evidence="2">Uncharacterized protein</fullName>
    </submittedName>
</protein>
<organism evidence="2 3">
    <name type="scientific">Bondarzewia mesenterica</name>
    <dbReference type="NCBI Taxonomy" id="1095465"/>
    <lineage>
        <taxon>Eukaryota</taxon>
        <taxon>Fungi</taxon>
        <taxon>Dikarya</taxon>
        <taxon>Basidiomycota</taxon>
        <taxon>Agaricomycotina</taxon>
        <taxon>Agaricomycetes</taxon>
        <taxon>Russulales</taxon>
        <taxon>Bondarzewiaceae</taxon>
        <taxon>Bondarzewia</taxon>
    </lineage>
</organism>